<dbReference type="Pfam" id="PF12826">
    <property type="entry name" value="HHH_2"/>
    <property type="match status" value="1"/>
</dbReference>
<evidence type="ECO:0000256" key="3">
    <source>
        <dbReference type="ARBA" id="ARBA00013308"/>
    </source>
</evidence>
<comment type="function">
    <text evidence="1 14">DNA ligase that catalyzes the formation of phosphodiester linkages between 5'-phosphoryl and 3'-hydroxyl groups in double-stranded DNA using NAD as a coenzyme and as the energy source for the reaction. It is essential for DNA replication and repair of damaged DNA.</text>
</comment>
<evidence type="ECO:0000256" key="11">
    <source>
        <dbReference type="ARBA" id="ARBA00023204"/>
    </source>
</evidence>
<dbReference type="Gene3D" id="2.40.50.140">
    <property type="entry name" value="Nucleic acid-binding proteins"/>
    <property type="match status" value="1"/>
</dbReference>
<proteinExistence type="inferred from homology"/>
<dbReference type="PIRSF" id="PIRSF001604">
    <property type="entry name" value="LigA"/>
    <property type="match status" value="1"/>
</dbReference>
<evidence type="ECO:0000256" key="14">
    <source>
        <dbReference type="HAMAP-Rule" id="MF_01588"/>
    </source>
</evidence>
<dbReference type="GO" id="GO:0046872">
    <property type="term" value="F:metal ion binding"/>
    <property type="evidence" value="ECO:0007669"/>
    <property type="project" value="UniProtKB-KW"/>
</dbReference>
<keyword evidence="6 14" id="KW-0479">Metal-binding</keyword>
<dbReference type="InterPro" id="IPR018239">
    <property type="entry name" value="DNA_ligase_AS"/>
</dbReference>
<dbReference type="SUPFAM" id="SSF52113">
    <property type="entry name" value="BRCT domain"/>
    <property type="match status" value="1"/>
</dbReference>
<feature type="binding site" evidence="14">
    <location>
        <position position="293"/>
    </location>
    <ligand>
        <name>NAD(+)</name>
        <dbReference type="ChEBI" id="CHEBI:57540"/>
    </ligand>
</feature>
<dbReference type="GO" id="GO:0003911">
    <property type="term" value="F:DNA ligase (NAD+) activity"/>
    <property type="evidence" value="ECO:0007669"/>
    <property type="project" value="UniProtKB-UniRule"/>
</dbReference>
<dbReference type="Pfam" id="PF03119">
    <property type="entry name" value="DNA_ligase_ZBD"/>
    <property type="match status" value="1"/>
</dbReference>
<dbReference type="SUPFAM" id="SSF56091">
    <property type="entry name" value="DNA ligase/mRNA capping enzyme, catalytic domain"/>
    <property type="match status" value="1"/>
</dbReference>
<keyword evidence="4 14" id="KW-0436">Ligase</keyword>
<feature type="binding site" evidence="14">
    <location>
        <position position="433"/>
    </location>
    <ligand>
        <name>Zn(2+)</name>
        <dbReference type="ChEBI" id="CHEBI:29105"/>
    </ligand>
</feature>
<evidence type="ECO:0000256" key="9">
    <source>
        <dbReference type="ARBA" id="ARBA00022842"/>
    </source>
</evidence>
<feature type="binding site" evidence="14">
    <location>
        <position position="412"/>
    </location>
    <ligand>
        <name>Zn(2+)</name>
        <dbReference type="ChEBI" id="CHEBI:29105"/>
    </ligand>
</feature>
<dbReference type="SUPFAM" id="SSF47781">
    <property type="entry name" value="RuvA domain 2-like"/>
    <property type="match status" value="1"/>
</dbReference>
<dbReference type="InterPro" id="IPR033136">
    <property type="entry name" value="DNA_ligase_CS"/>
</dbReference>
<keyword evidence="11 14" id="KW-0234">DNA repair</keyword>
<feature type="active site" description="N6-AMP-lysine intermediate" evidence="14">
    <location>
        <position position="118"/>
    </location>
</feature>
<keyword evidence="14" id="KW-0464">Manganese</keyword>
<dbReference type="Pfam" id="PF00533">
    <property type="entry name" value="BRCT"/>
    <property type="match status" value="1"/>
</dbReference>
<protein>
    <recommendedName>
        <fullName evidence="3 14">DNA ligase</fullName>
        <ecNumber evidence="2 14">6.5.1.2</ecNumber>
    </recommendedName>
    <alternativeName>
        <fullName evidence="14">Polydeoxyribonucleotide synthase [NAD(+)]</fullName>
    </alternativeName>
</protein>
<dbReference type="InterPro" id="IPR010994">
    <property type="entry name" value="RuvA_2-like"/>
</dbReference>
<reference evidence="17 18" key="1">
    <citation type="submission" date="2018-03" db="EMBL/GenBank/DDBJ databases">
        <title>Aeromonas veronii whole genome sequencing and analysis.</title>
        <authorList>
            <person name="Xie H."/>
            <person name="Liu T."/>
            <person name="Wang K."/>
        </authorList>
    </citation>
    <scope>NUCLEOTIDE SEQUENCE [LARGE SCALE GENOMIC DNA]</scope>
    <source>
        <strain evidence="17 18">XH.VA.1</strain>
    </source>
</reference>
<dbReference type="AlphaFoldDB" id="A0A2T4MZS8"/>
<keyword evidence="8 14" id="KW-0862">Zinc</keyword>
<evidence type="ECO:0000256" key="1">
    <source>
        <dbReference type="ARBA" id="ARBA00004067"/>
    </source>
</evidence>
<dbReference type="PROSITE" id="PS01056">
    <property type="entry name" value="DNA_LIGASE_N2"/>
    <property type="match status" value="1"/>
</dbReference>
<dbReference type="FunFam" id="2.40.50.140:FF:000012">
    <property type="entry name" value="DNA ligase"/>
    <property type="match status" value="1"/>
</dbReference>
<evidence type="ECO:0000256" key="13">
    <source>
        <dbReference type="ARBA" id="ARBA00060881"/>
    </source>
</evidence>
<dbReference type="EMBL" id="PZKL01000037">
    <property type="protein sequence ID" value="PTH80036.1"/>
    <property type="molecule type" value="Genomic_DNA"/>
</dbReference>
<dbReference type="CDD" id="cd00114">
    <property type="entry name" value="LIGANc"/>
    <property type="match status" value="1"/>
</dbReference>
<dbReference type="InterPro" id="IPR013840">
    <property type="entry name" value="DNAligase_N"/>
</dbReference>
<evidence type="ECO:0000256" key="15">
    <source>
        <dbReference type="RuleBase" id="RU000618"/>
    </source>
</evidence>
<feature type="binding site" evidence="14">
    <location>
        <begin position="83"/>
        <end position="84"/>
    </location>
    <ligand>
        <name>NAD(+)</name>
        <dbReference type="ChEBI" id="CHEBI:57540"/>
    </ligand>
</feature>
<dbReference type="HAMAP" id="MF_01588">
    <property type="entry name" value="DNA_ligase_A"/>
    <property type="match status" value="1"/>
</dbReference>
<dbReference type="GO" id="GO:0006281">
    <property type="term" value="P:DNA repair"/>
    <property type="evidence" value="ECO:0007669"/>
    <property type="project" value="UniProtKB-KW"/>
</dbReference>
<evidence type="ECO:0000256" key="2">
    <source>
        <dbReference type="ARBA" id="ARBA00012722"/>
    </source>
</evidence>
<evidence type="ECO:0000313" key="17">
    <source>
        <dbReference type="EMBL" id="PTH80036.1"/>
    </source>
</evidence>
<comment type="similarity">
    <text evidence="13 14">Belongs to the NAD-dependent DNA ligase family. LigA subfamily.</text>
</comment>
<dbReference type="Proteomes" id="UP000241986">
    <property type="component" value="Unassembled WGS sequence"/>
</dbReference>
<accession>A0A2T4MZS8</accession>
<name>A0A2T4MZS8_AERVE</name>
<dbReference type="Gene3D" id="1.10.287.610">
    <property type="entry name" value="Helix hairpin bin"/>
    <property type="match status" value="1"/>
</dbReference>
<evidence type="ECO:0000256" key="4">
    <source>
        <dbReference type="ARBA" id="ARBA00022598"/>
    </source>
</evidence>
<dbReference type="Gene3D" id="3.40.50.10190">
    <property type="entry name" value="BRCT domain"/>
    <property type="match status" value="1"/>
</dbReference>
<dbReference type="SUPFAM" id="SSF50249">
    <property type="entry name" value="Nucleic acid-binding proteins"/>
    <property type="match status" value="1"/>
</dbReference>
<dbReference type="NCBIfam" id="NF005932">
    <property type="entry name" value="PRK07956.1"/>
    <property type="match status" value="1"/>
</dbReference>
<dbReference type="Pfam" id="PF03120">
    <property type="entry name" value="OB_DNA_ligase"/>
    <property type="match status" value="1"/>
</dbReference>
<comment type="cofactor">
    <cofactor evidence="14">
        <name>Mg(2+)</name>
        <dbReference type="ChEBI" id="CHEBI:18420"/>
    </cofactor>
    <cofactor evidence="14">
        <name>Mn(2+)</name>
        <dbReference type="ChEBI" id="CHEBI:29035"/>
    </cofactor>
</comment>
<evidence type="ECO:0000256" key="6">
    <source>
        <dbReference type="ARBA" id="ARBA00022723"/>
    </source>
</evidence>
<dbReference type="Gene3D" id="6.20.10.30">
    <property type="match status" value="1"/>
</dbReference>
<feature type="binding site" evidence="14">
    <location>
        <position position="176"/>
    </location>
    <ligand>
        <name>NAD(+)</name>
        <dbReference type="ChEBI" id="CHEBI:57540"/>
    </ligand>
</feature>
<dbReference type="Gene3D" id="1.10.150.20">
    <property type="entry name" value="5' to 3' exonuclease, C-terminal subdomain"/>
    <property type="match status" value="2"/>
</dbReference>
<feature type="domain" description="BRCT" evidence="16">
    <location>
        <begin position="591"/>
        <end position="670"/>
    </location>
</feature>
<dbReference type="InterPro" id="IPR013839">
    <property type="entry name" value="DNAligase_adenylation"/>
</dbReference>
<dbReference type="Pfam" id="PF01653">
    <property type="entry name" value="DNA_ligase_aden"/>
    <property type="match status" value="1"/>
</dbReference>
<dbReference type="Pfam" id="PF14520">
    <property type="entry name" value="HHH_5"/>
    <property type="match status" value="1"/>
</dbReference>
<gene>
    <name evidence="14 17" type="primary">ligA</name>
    <name evidence="17" type="ORF">DAA48_15845</name>
</gene>
<evidence type="ECO:0000256" key="10">
    <source>
        <dbReference type="ARBA" id="ARBA00023027"/>
    </source>
</evidence>
<feature type="binding site" evidence="14">
    <location>
        <position position="116"/>
    </location>
    <ligand>
        <name>NAD(+)</name>
        <dbReference type="ChEBI" id="CHEBI:57540"/>
    </ligand>
</feature>
<evidence type="ECO:0000313" key="18">
    <source>
        <dbReference type="Proteomes" id="UP000241986"/>
    </source>
</evidence>
<dbReference type="EC" id="6.5.1.2" evidence="2 14"/>
<sequence>MHFESQLEKAKSLVAQLNHWSFQYHVKDDPVVSDATYDEAYHELKALEASDPALVLPDSPTKRVGDVVLSAFEKTTLKVPMLSLDNTFSDDEVVEFMERVAKGLGVDVDDVVFTAEPKLDGLAVNLRYVNGLLVEGSTRGDGVVGENITEQCKTVRSIPLRLRGNDFPAVIEVRGEVFMPVASFAAYNEKARENGLKLLVNPRNGAAGAMRQLDVSKTASRNLDFIAYNIGEVSGGSIGDSHHGILEKLESWGFKRNKDTKMIKGIDQMKAYYADLSERRNSLSMEIDGIVFKVDNLEDQETLGFISRAPRWATARKFPAQEKETPLEAVEFQVGRTGAITPVAKVTPVFVGGVTVSSVTLHNMSEVARLNAKIGDILLVSRAGDVIPKIQSVLEHSEHGIEIVMPSNCPVCGSPVVQEEGMTVHRCTGGALCDAQAIEYIKHYSDRDHMNIDGFGDKLIEALYETGAIKNIADIYDIKPEQISSLPKQGEKSAEKAIAAIEKSKSTTLAVFLSSLGIREVGRSASKILAKHFVKFDAVRNATYEELVALPDFGDVMARNTIEFFKNQTNLAVIDRLIQSGVHWDETVKDVGAQPLAGQIWVVSGTMEKMDRNAVKAMLESHGAKTSGSVSKKTTILVAGPGAGSKLANANELGIKVITEAEMFEMIESF</sequence>
<keyword evidence="5 14" id="KW-0235">DNA replication</keyword>
<feature type="binding site" evidence="14">
    <location>
        <position position="409"/>
    </location>
    <ligand>
        <name>Zn(2+)</name>
        <dbReference type="ChEBI" id="CHEBI:29105"/>
    </ligand>
</feature>
<keyword evidence="10 14" id="KW-0520">NAD</keyword>
<dbReference type="InterPro" id="IPR012340">
    <property type="entry name" value="NA-bd_OB-fold"/>
</dbReference>
<dbReference type="InterPro" id="IPR041663">
    <property type="entry name" value="DisA/LigA_HHH"/>
</dbReference>
<dbReference type="SMART" id="SM00292">
    <property type="entry name" value="BRCT"/>
    <property type="match status" value="1"/>
</dbReference>
<feature type="binding site" evidence="14">
    <location>
        <position position="317"/>
    </location>
    <ligand>
        <name>NAD(+)</name>
        <dbReference type="ChEBI" id="CHEBI:57540"/>
    </ligand>
</feature>
<feature type="binding site" evidence="14">
    <location>
        <position position="139"/>
    </location>
    <ligand>
        <name>NAD(+)</name>
        <dbReference type="ChEBI" id="CHEBI:57540"/>
    </ligand>
</feature>
<dbReference type="FunFam" id="3.30.470.30:FF:000001">
    <property type="entry name" value="DNA ligase"/>
    <property type="match status" value="1"/>
</dbReference>
<dbReference type="PROSITE" id="PS50172">
    <property type="entry name" value="BRCT"/>
    <property type="match status" value="1"/>
</dbReference>
<evidence type="ECO:0000256" key="12">
    <source>
        <dbReference type="ARBA" id="ARBA00034005"/>
    </source>
</evidence>
<dbReference type="GO" id="GO:0005829">
    <property type="term" value="C:cytosol"/>
    <property type="evidence" value="ECO:0007669"/>
    <property type="project" value="TreeGrafter"/>
</dbReference>
<dbReference type="FunFam" id="1.10.150.20:FF:000007">
    <property type="entry name" value="DNA ligase"/>
    <property type="match status" value="1"/>
</dbReference>
<feature type="binding site" evidence="14">
    <location>
        <begin position="34"/>
        <end position="38"/>
    </location>
    <ligand>
        <name>NAD(+)</name>
        <dbReference type="ChEBI" id="CHEBI:57540"/>
    </ligand>
</feature>
<dbReference type="GO" id="GO:0006260">
    <property type="term" value="P:DNA replication"/>
    <property type="evidence" value="ECO:0007669"/>
    <property type="project" value="UniProtKB-KW"/>
</dbReference>
<organism evidence="17 18">
    <name type="scientific">Aeromonas veronii</name>
    <dbReference type="NCBI Taxonomy" id="654"/>
    <lineage>
        <taxon>Bacteria</taxon>
        <taxon>Pseudomonadati</taxon>
        <taxon>Pseudomonadota</taxon>
        <taxon>Gammaproteobacteria</taxon>
        <taxon>Aeromonadales</taxon>
        <taxon>Aeromonadaceae</taxon>
        <taxon>Aeromonas</taxon>
    </lineage>
</organism>
<dbReference type="InterPro" id="IPR004149">
    <property type="entry name" value="Znf_DNAligase_C4"/>
</dbReference>
<dbReference type="InterPro" id="IPR001357">
    <property type="entry name" value="BRCT_dom"/>
</dbReference>
<dbReference type="InterPro" id="IPR004150">
    <property type="entry name" value="NAD_DNA_ligase_OB"/>
</dbReference>
<comment type="caution">
    <text evidence="14">Lacks conserved residue(s) required for the propagation of feature annotation.</text>
</comment>
<dbReference type="CDD" id="cd17748">
    <property type="entry name" value="BRCT_DNA_ligase_like"/>
    <property type="match status" value="1"/>
</dbReference>
<evidence type="ECO:0000256" key="5">
    <source>
        <dbReference type="ARBA" id="ARBA00022705"/>
    </source>
</evidence>
<dbReference type="PANTHER" id="PTHR23389:SF9">
    <property type="entry name" value="DNA LIGASE"/>
    <property type="match status" value="1"/>
</dbReference>
<evidence type="ECO:0000256" key="8">
    <source>
        <dbReference type="ARBA" id="ARBA00022833"/>
    </source>
</evidence>
<keyword evidence="7 14" id="KW-0227">DNA damage</keyword>
<dbReference type="NCBIfam" id="TIGR00575">
    <property type="entry name" value="dnlj"/>
    <property type="match status" value="1"/>
</dbReference>
<dbReference type="PANTHER" id="PTHR23389">
    <property type="entry name" value="CHROMOSOME TRANSMISSION FIDELITY FACTOR 18"/>
    <property type="match status" value="1"/>
</dbReference>
<dbReference type="InterPro" id="IPR001679">
    <property type="entry name" value="DNA_ligase"/>
</dbReference>
<comment type="catalytic activity">
    <reaction evidence="12 14 15">
        <text>NAD(+) + (deoxyribonucleotide)n-3'-hydroxyl + 5'-phospho-(deoxyribonucleotide)m = (deoxyribonucleotide)n+m + AMP + beta-nicotinamide D-nucleotide.</text>
        <dbReference type="EC" id="6.5.1.2"/>
    </reaction>
</comment>
<dbReference type="InterPro" id="IPR036420">
    <property type="entry name" value="BRCT_dom_sf"/>
</dbReference>
<dbReference type="RefSeq" id="WP_107683918.1">
    <property type="nucleotide sequence ID" value="NZ_PZKL01000037.1"/>
</dbReference>
<dbReference type="SMART" id="SM00532">
    <property type="entry name" value="LIGANc"/>
    <property type="match status" value="1"/>
</dbReference>
<comment type="caution">
    <text evidence="17">The sequence shown here is derived from an EMBL/GenBank/DDBJ whole genome shotgun (WGS) entry which is preliminary data.</text>
</comment>
<evidence type="ECO:0000256" key="7">
    <source>
        <dbReference type="ARBA" id="ARBA00022763"/>
    </source>
</evidence>
<dbReference type="Gene3D" id="3.30.470.30">
    <property type="entry name" value="DNA ligase/mRNA capping enzyme"/>
    <property type="match status" value="1"/>
</dbReference>
<keyword evidence="9 14" id="KW-0460">Magnesium</keyword>
<evidence type="ECO:0000259" key="16">
    <source>
        <dbReference type="PROSITE" id="PS50172"/>
    </source>
</evidence>
<dbReference type="PROSITE" id="PS01055">
    <property type="entry name" value="DNA_LIGASE_N1"/>
    <property type="match status" value="1"/>
</dbReference>